<evidence type="ECO:0000313" key="3">
    <source>
        <dbReference type="Proteomes" id="UP000037269"/>
    </source>
</evidence>
<evidence type="ECO:0000313" key="2">
    <source>
        <dbReference type="EMBL" id="SDK32679.1"/>
    </source>
</evidence>
<gene>
    <name evidence="1" type="ORF">AF333_06770</name>
    <name evidence="2" type="ORF">SAMN04487909_14913</name>
</gene>
<sequence>MFQKVWGWIKGLFSRRKGGDVEVGTKWDEKTEILAKDEWDKLKKILSEHRVLLNEVEKAQEYHDGEFKILKRKPKRKDDPNHRLAPNYASLIIGMKSSYMLGIPIAYDVPKGILMQKKRNEDVPEEVFEQYKEEFMEVTEENDDHAVTMEAMNDGLIAGAATVLFYFNDNWDIKYQVYTFNECIPVVEGRELKQAIRTYKNEDGIECIEIYDSQAVTYLIKDEEQYKKDPSKKVNPAAHHLPVVPAAVFINGKKAKPHFSRIAQGVSELGPDVRSILDEYSRIVSDNANRMDVFCDPYLKLIGALPSTDDVDEMRRRRVIAMKAKQGDQADIGYIEYSQESGGIEAHATRILDDLFQTTSTPKIFKSEAVGNLSSVAIRQLYTPLDNEANEKETWLNKFIRQKVIVITMMLNVRNAVQAGIDPATLFSSEKPPDMPIYDWRWMYWDVKRNLPQNDKELAETLIKYKGTLSERTLLKQISYVEDVDEEMAQKRQEALDQPRVPLNNIDGYLDNLDAKIAGRSMDDDET</sequence>
<dbReference type="Pfam" id="PF05133">
    <property type="entry name" value="SPP1_portal"/>
    <property type="match status" value="1"/>
</dbReference>
<accession>A0A0D1XCG2</accession>
<dbReference type="InterPro" id="IPR021145">
    <property type="entry name" value="Portal_protein_SPP1_Gp6-like"/>
</dbReference>
<dbReference type="RefSeq" id="WP_043068812.1">
    <property type="nucleotide sequence ID" value="NZ_BJOA01000200.1"/>
</dbReference>
<dbReference type="PATRIC" id="fig|47500.8.peg.4441"/>
<dbReference type="Proteomes" id="UP000182836">
    <property type="component" value="Unassembled WGS sequence"/>
</dbReference>
<dbReference type="EMBL" id="LGUG01000004">
    <property type="protein sequence ID" value="KON95224.1"/>
    <property type="molecule type" value="Genomic_DNA"/>
</dbReference>
<dbReference type="Proteomes" id="UP000037269">
    <property type="component" value="Unassembled WGS sequence"/>
</dbReference>
<name>A0A0D1XCG2_ANEMI</name>
<dbReference type="OrthoDB" id="3189403at2"/>
<evidence type="ECO:0000313" key="1">
    <source>
        <dbReference type="EMBL" id="KON95224.1"/>
    </source>
</evidence>
<dbReference type="EMBL" id="FNED01000049">
    <property type="protein sequence ID" value="SDK32679.1"/>
    <property type="molecule type" value="Genomic_DNA"/>
</dbReference>
<evidence type="ECO:0000313" key="4">
    <source>
        <dbReference type="Proteomes" id="UP000182836"/>
    </source>
</evidence>
<organism evidence="1 3">
    <name type="scientific">Aneurinibacillus migulanus</name>
    <name type="common">Bacillus migulanus</name>
    <dbReference type="NCBI Taxonomy" id="47500"/>
    <lineage>
        <taxon>Bacteria</taxon>
        <taxon>Bacillati</taxon>
        <taxon>Bacillota</taxon>
        <taxon>Bacilli</taxon>
        <taxon>Bacillales</taxon>
        <taxon>Paenibacillaceae</taxon>
        <taxon>Aneurinibacillus group</taxon>
        <taxon>Aneurinibacillus</taxon>
    </lineage>
</organism>
<protein>
    <submittedName>
        <fullName evidence="2">Phage portal protein, SPP1 family</fullName>
    </submittedName>
</protein>
<proteinExistence type="predicted"/>
<dbReference type="AlphaFoldDB" id="A0A0D1XCG2"/>
<dbReference type="STRING" id="47500.AF333_06770"/>
<keyword evidence="3" id="KW-1185">Reference proteome</keyword>
<reference evidence="2 4" key="2">
    <citation type="submission" date="2016-10" db="EMBL/GenBank/DDBJ databases">
        <authorList>
            <person name="de Groot N.N."/>
        </authorList>
    </citation>
    <scope>NUCLEOTIDE SEQUENCE [LARGE SCALE GENOMIC DNA]</scope>
    <source>
        <strain evidence="2 4">DSM 2895</strain>
    </source>
</reference>
<dbReference type="GeneID" id="42304900"/>
<reference evidence="1 3" key="1">
    <citation type="submission" date="2015-07" db="EMBL/GenBank/DDBJ databases">
        <title>Fjat-14205 dsm 2895.</title>
        <authorList>
            <person name="Liu B."/>
            <person name="Wang J."/>
            <person name="Zhu Y."/>
            <person name="Liu G."/>
            <person name="Chen Q."/>
            <person name="Chen Z."/>
            <person name="Lan J."/>
            <person name="Che J."/>
            <person name="Ge C."/>
            <person name="Shi H."/>
            <person name="Pan Z."/>
            <person name="Liu X."/>
        </authorList>
    </citation>
    <scope>NUCLEOTIDE SEQUENCE [LARGE SCALE GENOMIC DNA]</scope>
    <source>
        <strain evidence="1 3">DSM 2895</strain>
    </source>
</reference>